<dbReference type="InterPro" id="IPR036397">
    <property type="entry name" value="RNaseH_sf"/>
</dbReference>
<sequence length="82" mass="9565">MSLPDMCSCLRDVVLQSTNNAIFQQDKSRPHTAYISQAFLLNVDILPWPACSPDLFSIKHVWDMMSRKIWQYQPPSNIQQLR</sequence>
<dbReference type="Proteomes" id="UP001235939">
    <property type="component" value="Chromosome 01"/>
</dbReference>
<evidence type="ECO:0000313" key="1">
    <source>
        <dbReference type="EMBL" id="UYV62104.1"/>
    </source>
</evidence>
<dbReference type="Gene3D" id="3.30.420.10">
    <property type="entry name" value="Ribonuclease H-like superfamily/Ribonuclease H"/>
    <property type="match status" value="1"/>
</dbReference>
<protein>
    <submittedName>
        <fullName evidence="1">EPC2</fullName>
    </submittedName>
</protein>
<reference evidence="1 2" key="1">
    <citation type="submission" date="2022-01" db="EMBL/GenBank/DDBJ databases">
        <title>A chromosomal length assembly of Cordylochernes scorpioides.</title>
        <authorList>
            <person name="Zeh D."/>
            <person name="Zeh J."/>
        </authorList>
    </citation>
    <scope>NUCLEOTIDE SEQUENCE [LARGE SCALE GENOMIC DNA]</scope>
    <source>
        <strain evidence="1">IN4F17</strain>
        <tissue evidence="1">Whole Body</tissue>
    </source>
</reference>
<keyword evidence="2" id="KW-1185">Reference proteome</keyword>
<dbReference type="EMBL" id="CP092863">
    <property type="protein sequence ID" value="UYV62104.1"/>
    <property type="molecule type" value="Genomic_DNA"/>
</dbReference>
<gene>
    <name evidence="1" type="ORF">LAZ67_1007802</name>
</gene>
<accession>A0ABY6JZX5</accession>
<proteinExistence type="predicted"/>
<name>A0ABY6JZX5_9ARAC</name>
<evidence type="ECO:0000313" key="2">
    <source>
        <dbReference type="Proteomes" id="UP001235939"/>
    </source>
</evidence>
<organism evidence="1 2">
    <name type="scientific">Cordylochernes scorpioides</name>
    <dbReference type="NCBI Taxonomy" id="51811"/>
    <lineage>
        <taxon>Eukaryota</taxon>
        <taxon>Metazoa</taxon>
        <taxon>Ecdysozoa</taxon>
        <taxon>Arthropoda</taxon>
        <taxon>Chelicerata</taxon>
        <taxon>Arachnida</taxon>
        <taxon>Pseudoscorpiones</taxon>
        <taxon>Cheliferoidea</taxon>
        <taxon>Chernetidae</taxon>
        <taxon>Cordylochernes</taxon>
    </lineage>
</organism>